<gene>
    <name evidence="1" type="ORF">KA717_07860</name>
</gene>
<dbReference type="EMBL" id="CP073041">
    <property type="protein sequence ID" value="UXE62645.1"/>
    <property type="molecule type" value="Genomic_DNA"/>
</dbReference>
<name>A0A977L1G6_9CYAN</name>
<dbReference type="InterPro" id="IPR036736">
    <property type="entry name" value="ACP-like_sf"/>
</dbReference>
<organism evidence="1">
    <name type="scientific">Woronichinia naegeliana WA131</name>
    <dbReference type="NCBI Taxonomy" id="2824559"/>
    <lineage>
        <taxon>Bacteria</taxon>
        <taxon>Bacillati</taxon>
        <taxon>Cyanobacteriota</taxon>
        <taxon>Cyanophyceae</taxon>
        <taxon>Synechococcales</taxon>
        <taxon>Coelosphaeriaceae</taxon>
        <taxon>Woronichinia</taxon>
    </lineage>
</organism>
<sequence length="72" mass="7965">MTLSINPNQADIFEKVRDIVANKLSLDGSKITPQSNFANDLAIILFVKALIGSLSNKISQNKQLILIQLVRE</sequence>
<reference evidence="1" key="1">
    <citation type="submission" date="2021-04" db="EMBL/GenBank/DDBJ databases">
        <title>Genome sequence of Woronichinia naegeliana from Washington state freshwater lake bloom.</title>
        <authorList>
            <person name="Dreher T.W."/>
        </authorList>
    </citation>
    <scope>NUCLEOTIDE SEQUENCE</scope>
    <source>
        <strain evidence="1">WA131</strain>
    </source>
</reference>
<dbReference type="Proteomes" id="UP001065613">
    <property type="component" value="Chromosome"/>
</dbReference>
<dbReference type="KEGG" id="wna:KA717_07860"/>
<dbReference type="SUPFAM" id="SSF47336">
    <property type="entry name" value="ACP-like"/>
    <property type="match status" value="1"/>
</dbReference>
<dbReference type="Gene3D" id="1.10.1200.10">
    <property type="entry name" value="ACP-like"/>
    <property type="match status" value="1"/>
</dbReference>
<protein>
    <submittedName>
        <fullName evidence="1">Uncharacterized protein</fullName>
    </submittedName>
</protein>
<evidence type="ECO:0000313" key="1">
    <source>
        <dbReference type="EMBL" id="UXE62645.1"/>
    </source>
</evidence>
<dbReference type="AlphaFoldDB" id="A0A977L1G6"/>
<accession>A0A977L1G6</accession>
<proteinExistence type="predicted"/>